<dbReference type="AlphaFoldDB" id="A0A177TLE9"/>
<accession>A0A177TLE9</accession>
<dbReference type="GO" id="GO:0008270">
    <property type="term" value="F:zinc ion binding"/>
    <property type="evidence" value="ECO:0007669"/>
    <property type="project" value="UniProtKB-KW"/>
</dbReference>
<evidence type="ECO:0000313" key="8">
    <source>
        <dbReference type="EMBL" id="KAE8240308.1"/>
    </source>
</evidence>
<evidence type="ECO:0000256" key="5">
    <source>
        <dbReference type="ARBA" id="ARBA00023242"/>
    </source>
</evidence>
<evidence type="ECO:0000256" key="2">
    <source>
        <dbReference type="ARBA" id="ARBA00022723"/>
    </source>
</evidence>
<feature type="compositionally biased region" description="Polar residues" evidence="6">
    <location>
        <begin position="812"/>
        <end position="838"/>
    </location>
</feature>
<dbReference type="SUPFAM" id="SSF53098">
    <property type="entry name" value="Ribonuclease H-like"/>
    <property type="match status" value="1"/>
</dbReference>
<sequence>MTSFANSPPRHQYPDPKDVDPLLFDLFGQVAFGDLEADPFQLQLQELQLPPIVSQRWSQFTNTCHQAALKAGDGIPGEVIRQHPVVQDPETQRMWEELVQVPTIDTWRTLLDGSHPSQSQRSQKSAATAAVSGSSKQALPGSGPSTSSRPRAQAFKGTGTEVPSQTDLDEFFVRSAPGRATRNRSLPSRYSGYDTSDNETRAAPKKQAAQTKKGKRKASEPLPPPAQKKPKKKVSMSSLERREQTAAMRGRAPESPASEESAQTPKKRNVVEEDEDDFDDFEDDEDDAYVSPVPRRVTQSKRPPARTSTKGRKSRQDEDLDAVDVDDISDVEEVEDEDGVKPAKGIGSKGSKYIQYFIPKLPIEHEWKYVRRSGTKTKIKITVQYFDCHFCNKPVRVIHDRPSALALHFNEGVKGSLCKHKYDPKDKTLRGTFGPWVPIIKPKPTGGNASTAAPSVIGGNNSVVGWIDGARRRNLKEQIAIIRRLTIIWLISDSLPFTTLRSPKFIDLMKAVNPDTLDAFKSARQVGRDITRFSSALLDQALHTLRQHSFGIQVDEWTTPGMQHAFQATVVSFIADDWTFKSFCIDFQVLRGRHSGATFSGMLVDLLVEHNLLDQWNGSLTSDSASSNVRMAALLEERMEEDHPDVAFDARRDHVRCFAHHLNLVVQSLYIALGVLKAASKRKIISSDGTGLSDPGPDLEDPKRLAKLVAPLESDAEDEEDDESWDDFDDDDDDPGADDDNEDLKNKAARNARTSNAAASGVGPGEEDLPEFFVEGDAERVEADALADDLDLNAVLETIPELDEEVEEEMPASTSGTQGPVTSGANSTSQPTATESQESTSTVDPTTPTSAQPITPPFFSPLLKVSEIVTIARSSPERRRLFLRAAQQAYINAKNEKKAKAVRLPPAYNKTRWNSRFFQLRVALRFAKALTFVVRSDLLEEKPTFGARLDIKADEIALLRRTTNILGYFLVLTKEVEARAPTAADILRLHGDLKYALEVEIAAAKRIPGPAGAFFASALQAAADKLRPYRENAIKCRPLLLAALFDPKHRLSAIKRDYPDKVEAAKKALNEEVAKVVGSSEAPKMPTTPKSRSVTVAMYSRSPAVEEAVEQDEVTAYLGNRFPMRDHESVLGWWKDNEVNFPILAKVARRALASSGSTAEVERVFSAAGRFCTVRRRRLTPDSLRRLVVAQQLLNAGFDPVGSSPIPATPLITPA</sequence>
<feature type="region of interest" description="Disordered" evidence="6">
    <location>
        <begin position="804"/>
        <end position="856"/>
    </location>
</feature>
<dbReference type="GO" id="GO:0046983">
    <property type="term" value="F:protein dimerization activity"/>
    <property type="evidence" value="ECO:0007669"/>
    <property type="project" value="InterPro"/>
</dbReference>
<organism evidence="8 9">
    <name type="scientific">Tilletia indica</name>
    <dbReference type="NCBI Taxonomy" id="43049"/>
    <lineage>
        <taxon>Eukaryota</taxon>
        <taxon>Fungi</taxon>
        <taxon>Dikarya</taxon>
        <taxon>Basidiomycota</taxon>
        <taxon>Ustilaginomycotina</taxon>
        <taxon>Exobasidiomycetes</taxon>
        <taxon>Tilletiales</taxon>
        <taxon>Tilletiaceae</taxon>
        <taxon>Tilletia</taxon>
    </lineage>
</organism>
<feature type="compositionally biased region" description="Acidic residues" evidence="6">
    <location>
        <begin position="318"/>
        <end position="327"/>
    </location>
</feature>
<keyword evidence="4" id="KW-0862">Zinc</keyword>
<dbReference type="PANTHER" id="PTHR46481">
    <property type="entry name" value="ZINC FINGER BED DOMAIN-CONTAINING PROTEIN 4"/>
    <property type="match status" value="1"/>
</dbReference>
<feature type="region of interest" description="Disordered" evidence="6">
    <location>
        <begin position="711"/>
        <end position="769"/>
    </location>
</feature>
<evidence type="ECO:0000259" key="7">
    <source>
        <dbReference type="Pfam" id="PF05699"/>
    </source>
</evidence>
<dbReference type="InterPro" id="IPR008906">
    <property type="entry name" value="HATC_C_dom"/>
</dbReference>
<feature type="compositionally biased region" description="Acidic residues" evidence="6">
    <location>
        <begin position="272"/>
        <end position="288"/>
    </location>
</feature>
<gene>
    <name evidence="8" type="ORF">A4X13_0g7861</name>
</gene>
<proteinExistence type="predicted"/>
<evidence type="ECO:0000313" key="9">
    <source>
        <dbReference type="Proteomes" id="UP000077521"/>
    </source>
</evidence>
<evidence type="ECO:0000256" key="4">
    <source>
        <dbReference type="ARBA" id="ARBA00022833"/>
    </source>
</evidence>
<dbReference type="InterPro" id="IPR012337">
    <property type="entry name" value="RNaseH-like_sf"/>
</dbReference>
<feature type="domain" description="HAT C-terminal dimerisation" evidence="7">
    <location>
        <begin position="1115"/>
        <end position="1192"/>
    </location>
</feature>
<feature type="region of interest" description="Disordered" evidence="6">
    <location>
        <begin position="109"/>
        <end position="327"/>
    </location>
</feature>
<reference evidence="8" key="2">
    <citation type="journal article" date="2019" name="IMA Fungus">
        <title>Genome sequencing and comparison of five Tilletia species to identify candidate genes for the detection of regulated species infecting wheat.</title>
        <authorList>
            <person name="Nguyen H.D.T."/>
            <person name="Sultana T."/>
            <person name="Kesanakurti P."/>
            <person name="Hambleton S."/>
        </authorList>
    </citation>
    <scope>NUCLEOTIDE SEQUENCE</scope>
    <source>
        <strain evidence="8">DAOMC 236416</strain>
    </source>
</reference>
<dbReference type="Pfam" id="PF05699">
    <property type="entry name" value="Dimer_Tnp_hAT"/>
    <property type="match status" value="1"/>
</dbReference>
<dbReference type="GO" id="GO:0005634">
    <property type="term" value="C:nucleus"/>
    <property type="evidence" value="ECO:0007669"/>
    <property type="project" value="UniProtKB-SubCell"/>
</dbReference>
<protein>
    <recommendedName>
        <fullName evidence="7">HAT C-terminal dimerisation domain-containing protein</fullName>
    </recommendedName>
</protein>
<evidence type="ECO:0000256" key="6">
    <source>
        <dbReference type="SAM" id="MobiDB-lite"/>
    </source>
</evidence>
<dbReference type="EMBL" id="LWDF02001114">
    <property type="protein sequence ID" value="KAE8240308.1"/>
    <property type="molecule type" value="Genomic_DNA"/>
</dbReference>
<feature type="compositionally biased region" description="Low complexity" evidence="6">
    <location>
        <begin position="140"/>
        <end position="151"/>
    </location>
</feature>
<keyword evidence="3" id="KW-0863">Zinc-finger</keyword>
<comment type="caution">
    <text evidence="8">The sequence shown here is derived from an EMBL/GenBank/DDBJ whole genome shotgun (WGS) entry which is preliminary data.</text>
</comment>
<feature type="compositionally biased region" description="Low complexity" evidence="6">
    <location>
        <begin position="839"/>
        <end position="850"/>
    </location>
</feature>
<reference evidence="8" key="1">
    <citation type="submission" date="2016-04" db="EMBL/GenBank/DDBJ databases">
        <authorList>
            <person name="Nguyen H.D."/>
            <person name="Samba Siva P."/>
            <person name="Cullis J."/>
            <person name="Levesque C.A."/>
            <person name="Hambleton S."/>
        </authorList>
    </citation>
    <scope>NUCLEOTIDE SEQUENCE</scope>
    <source>
        <strain evidence="8">DAOMC 236416</strain>
    </source>
</reference>
<keyword evidence="9" id="KW-1185">Reference proteome</keyword>
<dbReference type="Proteomes" id="UP000077521">
    <property type="component" value="Unassembled WGS sequence"/>
</dbReference>
<comment type="subcellular location">
    <subcellularLocation>
        <location evidence="1">Nucleus</location>
    </subcellularLocation>
</comment>
<dbReference type="PANTHER" id="PTHR46481:SF10">
    <property type="entry name" value="ZINC FINGER BED DOMAIN-CONTAINING PROTEIN 39"/>
    <property type="match status" value="1"/>
</dbReference>
<feature type="compositionally biased region" description="Acidic residues" evidence="6">
    <location>
        <begin position="714"/>
        <end position="742"/>
    </location>
</feature>
<evidence type="ECO:0000256" key="1">
    <source>
        <dbReference type="ARBA" id="ARBA00004123"/>
    </source>
</evidence>
<feature type="compositionally biased region" description="Low complexity" evidence="6">
    <location>
        <begin position="749"/>
        <end position="760"/>
    </location>
</feature>
<keyword evidence="2" id="KW-0479">Metal-binding</keyword>
<evidence type="ECO:0000256" key="3">
    <source>
        <dbReference type="ARBA" id="ARBA00022771"/>
    </source>
</evidence>
<feature type="compositionally biased region" description="Polar residues" evidence="6">
    <location>
        <begin position="115"/>
        <end position="137"/>
    </location>
</feature>
<keyword evidence="5" id="KW-0539">Nucleus</keyword>
<dbReference type="InterPro" id="IPR052035">
    <property type="entry name" value="ZnF_BED_domain_contain"/>
</dbReference>
<name>A0A177TLE9_9BASI</name>